<accession>A0A6L5GC70</accession>
<gene>
    <name evidence="1" type="ORF">GFD30_17055</name>
</gene>
<sequence>MPKFGRDDEDWSRLLEAGREFLIERAKLANFTSYTELNAVLERRIGLGFDFDQDADRFAMGQLLGEISKEHMAETGQPFMISSLVYYLNHNDVGPGFYKEAIGLGLLKQKQDRLKFWIDQHKAVFDYYSEK</sequence>
<dbReference type="Proteomes" id="UP000477750">
    <property type="component" value="Unassembled WGS sequence"/>
</dbReference>
<evidence type="ECO:0000313" key="1">
    <source>
        <dbReference type="EMBL" id="MQM27269.1"/>
    </source>
</evidence>
<reference evidence="1 2" key="1">
    <citation type="submission" date="2019-10" db="EMBL/GenBank/DDBJ databases">
        <title>Glycomyces albidus sp. nov., a novel actinomycete isolated from rhizosphere soil of wheat (Triticum aestivum L.).</title>
        <authorList>
            <person name="Qian L."/>
        </authorList>
    </citation>
    <scope>NUCLEOTIDE SEQUENCE [LARGE SCALE GENOMIC DNA]</scope>
    <source>
        <strain evidence="1 2">NEAU-7082</strain>
    </source>
</reference>
<keyword evidence="2" id="KW-1185">Reference proteome</keyword>
<dbReference type="EMBL" id="WIAO01000022">
    <property type="protein sequence ID" value="MQM27269.1"/>
    <property type="molecule type" value="Genomic_DNA"/>
</dbReference>
<protein>
    <submittedName>
        <fullName evidence="1">Uncharacterized protein</fullName>
    </submittedName>
</protein>
<proteinExistence type="predicted"/>
<dbReference type="AlphaFoldDB" id="A0A6L5GC70"/>
<comment type="caution">
    <text evidence="1">The sequence shown here is derived from an EMBL/GenBank/DDBJ whole genome shotgun (WGS) entry which is preliminary data.</text>
</comment>
<dbReference type="RefSeq" id="WP_153026412.1">
    <property type="nucleotide sequence ID" value="NZ_WIAO01000022.1"/>
</dbReference>
<evidence type="ECO:0000313" key="2">
    <source>
        <dbReference type="Proteomes" id="UP000477750"/>
    </source>
</evidence>
<organism evidence="1 2">
    <name type="scientific">Glycomyces albidus</name>
    <dbReference type="NCBI Taxonomy" id="2656774"/>
    <lineage>
        <taxon>Bacteria</taxon>
        <taxon>Bacillati</taxon>
        <taxon>Actinomycetota</taxon>
        <taxon>Actinomycetes</taxon>
        <taxon>Glycomycetales</taxon>
        <taxon>Glycomycetaceae</taxon>
        <taxon>Glycomyces</taxon>
    </lineage>
</organism>
<name>A0A6L5GC70_9ACTN</name>